<evidence type="ECO:0000313" key="1">
    <source>
        <dbReference type="EMBL" id="MFC7202864.1"/>
    </source>
</evidence>
<keyword evidence="2" id="KW-1185">Reference proteome</keyword>
<gene>
    <name evidence="1" type="ORF">ACFQJC_05005</name>
</gene>
<dbReference type="AlphaFoldDB" id="A0ABD5ZCQ1"/>
<dbReference type="RefSeq" id="WP_390222151.1">
    <property type="nucleotide sequence ID" value="NZ_JBHTAA010000001.1"/>
</dbReference>
<reference evidence="1 2" key="1">
    <citation type="journal article" date="2019" name="Int. J. Syst. Evol. Microbiol.">
        <title>The Global Catalogue of Microorganisms (GCM) 10K type strain sequencing project: providing services to taxonomists for standard genome sequencing and annotation.</title>
        <authorList>
            <consortium name="The Broad Institute Genomics Platform"/>
            <consortium name="The Broad Institute Genome Sequencing Center for Infectious Disease"/>
            <person name="Wu L."/>
            <person name="Ma J."/>
        </authorList>
    </citation>
    <scope>NUCLEOTIDE SEQUENCE [LARGE SCALE GENOMIC DNA]</scope>
    <source>
        <strain evidence="1 2">DSM 29988</strain>
    </source>
</reference>
<name>A0ABD5ZCQ1_9EURY</name>
<proteinExistence type="predicted"/>
<dbReference type="EMBL" id="JBHTAA010000001">
    <property type="protein sequence ID" value="MFC7202864.1"/>
    <property type="molecule type" value="Genomic_DNA"/>
</dbReference>
<evidence type="ECO:0000313" key="2">
    <source>
        <dbReference type="Proteomes" id="UP001596481"/>
    </source>
</evidence>
<protein>
    <recommendedName>
        <fullName evidence="3">Head-to-tail stopper</fullName>
    </recommendedName>
</protein>
<dbReference type="Proteomes" id="UP001596481">
    <property type="component" value="Unassembled WGS sequence"/>
</dbReference>
<comment type="caution">
    <text evidence="1">The sequence shown here is derived from an EMBL/GenBank/DDBJ whole genome shotgun (WGS) entry which is preliminary data.</text>
</comment>
<sequence>MTFDNQTSRAFRRLGETLGRQLTVTVSMPGEDDLGRPDGSTFVESETTYQGRLETSTQSNWMGDNGGADVEMDVEIWLPDEVDVIPRDRTGDQNMTITDERTDKTFVPLDYHDEDNSWVRIEAVEGANAE</sequence>
<accession>A0ABD5ZCQ1</accession>
<evidence type="ECO:0008006" key="3">
    <source>
        <dbReference type="Google" id="ProtNLM"/>
    </source>
</evidence>
<organism evidence="1 2">
    <name type="scientific">Haloferax namakaokahaiae</name>
    <dbReference type="NCBI Taxonomy" id="1748331"/>
    <lineage>
        <taxon>Archaea</taxon>
        <taxon>Methanobacteriati</taxon>
        <taxon>Methanobacteriota</taxon>
        <taxon>Stenosarchaea group</taxon>
        <taxon>Halobacteria</taxon>
        <taxon>Halobacteriales</taxon>
        <taxon>Haloferacaceae</taxon>
        <taxon>Haloferax</taxon>
    </lineage>
</organism>